<dbReference type="SUPFAM" id="SSF50978">
    <property type="entry name" value="WD40 repeat-like"/>
    <property type="match status" value="1"/>
</dbReference>
<sequence length="662" mass="75625">MEKKKGKLPEQDSTIASKSKNAYYTQPALCTDTGSEGIYNSNSNIIRCMERDDSRARHNINFNSNTILSFLSDPSNNLYGDLRICSRATETCGIACSAGYIAVPWQVEGGGMIGVIRLENQVRNPPVIKLKSHTSPILDLSFNPCYSEILASCSEDMSIRIWEIRHEDENVNEVKDPLCILNGHKKKVNILSWNPMNYFILSSTSFDSSVNIWDIENEKKAFEINMPKKLSSLQWDIGGNLLGGTCQNKQIHIIDPRKQEICNSFLIHDGGKSTKCIWIDGFGGEDKCILTTGFSKNNMRELKLWSLKNTTSPLTTITLDNAASPLLPHYDESVGMIYLIGKGDGNCRYYQYSQGSIRKVDEYKSCLPFRSFGFLPKRMCDVYKCEIGRVYKNENNTDIRPISFYVPRKNSSIFQEDLYPPIIMRDPERSTNKWIDGINLDIKRVSIKDLTEDDLLITKKFKQLPKESKSILIQDNNNPKKGSVMRQFTKKFTFRKKKETTEIQGEIMGETKSSIEADFEPQECKENKKGNKLNEAPKFLFACEDVEICHLKDNVDDDDYLIVNGTNEPYEETVIKTNENENYKENNDSSIQSIRSNSKSIEKNDDDNNNNNNDNTLQSEENEEHLKHISSIHEENNFKNFFKNVLDNILDMKMCKSTATVL</sequence>
<dbReference type="InterPro" id="IPR019775">
    <property type="entry name" value="WD40_repeat_CS"/>
</dbReference>
<dbReference type="Pfam" id="PF00400">
    <property type="entry name" value="WD40"/>
    <property type="match status" value="2"/>
</dbReference>
<evidence type="ECO:0000259" key="6">
    <source>
        <dbReference type="SMART" id="SM01166"/>
    </source>
</evidence>
<dbReference type="Gene3D" id="2.130.10.10">
    <property type="entry name" value="YVTN repeat-like/Quinoprotein amine dehydrogenase"/>
    <property type="match status" value="1"/>
</dbReference>
<feature type="compositionally biased region" description="Low complexity" evidence="5">
    <location>
        <begin position="588"/>
        <end position="599"/>
    </location>
</feature>
<dbReference type="InterPro" id="IPR001680">
    <property type="entry name" value="WD40_rpt"/>
</dbReference>
<feature type="region of interest" description="Disordered" evidence="5">
    <location>
        <begin position="573"/>
        <end position="626"/>
    </location>
</feature>
<dbReference type="GO" id="GO:0051015">
    <property type="term" value="F:actin filament binding"/>
    <property type="evidence" value="ECO:0007669"/>
    <property type="project" value="TreeGrafter"/>
</dbReference>
<dbReference type="PROSITE" id="PS50082">
    <property type="entry name" value="WD_REPEATS_2"/>
    <property type="match status" value="2"/>
</dbReference>
<keyword evidence="1 3" id="KW-0853">WD repeat</keyword>
<dbReference type="GO" id="GO:0007015">
    <property type="term" value="P:actin filament organization"/>
    <property type="evidence" value="ECO:0007669"/>
    <property type="project" value="TreeGrafter"/>
</dbReference>
<feature type="repeat" description="WD" evidence="3">
    <location>
        <begin position="130"/>
        <end position="172"/>
    </location>
</feature>
<evidence type="ECO:0000256" key="1">
    <source>
        <dbReference type="ARBA" id="ARBA00022574"/>
    </source>
</evidence>
<dbReference type="PROSITE" id="PS50294">
    <property type="entry name" value="WD_REPEATS_REGION"/>
    <property type="match status" value="2"/>
</dbReference>
<keyword evidence="2 4" id="KW-0677">Repeat</keyword>
<dbReference type="PROSITE" id="PS00678">
    <property type="entry name" value="WD_REPEATS_1"/>
    <property type="match status" value="2"/>
</dbReference>
<dbReference type="SMART" id="SM01166">
    <property type="entry name" value="DUF1899"/>
    <property type="match status" value="1"/>
</dbReference>
<feature type="repeat" description="WD" evidence="3">
    <location>
        <begin position="181"/>
        <end position="223"/>
    </location>
</feature>
<dbReference type="Pfam" id="PF16300">
    <property type="entry name" value="WD40_4"/>
    <property type="match status" value="1"/>
</dbReference>
<feature type="compositionally biased region" description="Basic and acidic residues" evidence="5">
    <location>
        <begin position="578"/>
        <end position="587"/>
    </location>
</feature>
<dbReference type="FunFam" id="2.130.10.10:FF:000774">
    <property type="entry name" value="Coronin"/>
    <property type="match status" value="1"/>
</dbReference>
<dbReference type="AlphaFoldDB" id="W7FLG2"/>
<accession>W7FLG2</accession>
<dbReference type="Pfam" id="PF08953">
    <property type="entry name" value="DUF1899"/>
    <property type="match status" value="1"/>
</dbReference>
<dbReference type="PANTHER" id="PTHR10856:SF0">
    <property type="entry name" value="CORONIN"/>
    <property type="match status" value="1"/>
</dbReference>
<dbReference type="Proteomes" id="UP000030666">
    <property type="component" value="Unassembled WGS sequence"/>
</dbReference>
<dbReference type="InterPro" id="IPR036322">
    <property type="entry name" value="WD40_repeat_dom_sf"/>
</dbReference>
<gene>
    <name evidence="7" type="ORF">PFAG_04189</name>
</gene>
<evidence type="ECO:0000256" key="5">
    <source>
        <dbReference type="SAM" id="MobiDB-lite"/>
    </source>
</evidence>
<dbReference type="OrthoDB" id="1850764at2759"/>
<proteinExistence type="inferred from homology"/>
<evidence type="ECO:0000313" key="7">
    <source>
        <dbReference type="EMBL" id="EUT82008.1"/>
    </source>
</evidence>
<evidence type="ECO:0000256" key="3">
    <source>
        <dbReference type="PROSITE-ProRule" id="PRU00221"/>
    </source>
</evidence>
<dbReference type="SMART" id="SM01167">
    <property type="entry name" value="DUF1900"/>
    <property type="match status" value="1"/>
</dbReference>
<evidence type="ECO:0000256" key="2">
    <source>
        <dbReference type="ARBA" id="ARBA00022737"/>
    </source>
</evidence>
<dbReference type="InterPro" id="IPR015505">
    <property type="entry name" value="Coronin"/>
</dbReference>
<dbReference type="PANTHER" id="PTHR10856">
    <property type="entry name" value="CORONIN"/>
    <property type="match status" value="1"/>
</dbReference>
<feature type="domain" description="DUF1899" evidence="6">
    <location>
        <begin position="69"/>
        <end position="122"/>
    </location>
</feature>
<name>W7FLG2_PLAFA</name>
<evidence type="ECO:0000256" key="4">
    <source>
        <dbReference type="RuleBase" id="RU280818"/>
    </source>
</evidence>
<dbReference type="SMART" id="SM00320">
    <property type="entry name" value="WD40"/>
    <property type="match status" value="3"/>
</dbReference>
<organism evidence="7">
    <name type="scientific">Plasmodium falciparum Santa Lucia</name>
    <dbReference type="NCBI Taxonomy" id="478859"/>
    <lineage>
        <taxon>Eukaryota</taxon>
        <taxon>Sar</taxon>
        <taxon>Alveolata</taxon>
        <taxon>Apicomplexa</taxon>
        <taxon>Aconoidasida</taxon>
        <taxon>Haemosporida</taxon>
        <taxon>Plasmodiidae</taxon>
        <taxon>Plasmodium</taxon>
        <taxon>Plasmodium (Laverania)</taxon>
    </lineage>
</organism>
<reference evidence="7" key="1">
    <citation type="submission" date="2013-02" db="EMBL/GenBank/DDBJ databases">
        <title>The Genome Sequence of Plasmodium falciparum Santa Lucia.</title>
        <authorList>
            <consortium name="The Broad Institute Genome Sequencing Platform"/>
            <consortium name="The Broad Institute Genome Sequencing Center for Infectious Disease"/>
            <person name="Neafsey D."/>
            <person name="Cheeseman I."/>
            <person name="Volkman S."/>
            <person name="Adams J."/>
            <person name="Walker B."/>
            <person name="Young S.K."/>
            <person name="Zeng Q."/>
            <person name="Gargeya S."/>
            <person name="Fitzgerald M."/>
            <person name="Haas B."/>
            <person name="Abouelleil A."/>
            <person name="Alvarado L."/>
            <person name="Arachchi H.M."/>
            <person name="Berlin A.M."/>
            <person name="Chapman S.B."/>
            <person name="Dewar J."/>
            <person name="Goldberg J."/>
            <person name="Griggs A."/>
            <person name="Gujja S."/>
            <person name="Hansen M."/>
            <person name="Howarth C."/>
            <person name="Imamovic A."/>
            <person name="Larimer J."/>
            <person name="McCowan C."/>
            <person name="Murphy C."/>
            <person name="Neiman D."/>
            <person name="Pearson M."/>
            <person name="Priest M."/>
            <person name="Roberts A."/>
            <person name="Saif S."/>
            <person name="Shea T."/>
            <person name="Sisk P."/>
            <person name="Sykes S."/>
            <person name="Wortman J."/>
            <person name="Nusbaum C."/>
            <person name="Birren B."/>
        </authorList>
    </citation>
    <scope>NUCLEOTIDE SEQUENCE [LARGE SCALE GENOMIC DNA]</scope>
    <source>
        <strain evidence="7">Santa Lucia</strain>
    </source>
</reference>
<dbReference type="InterPro" id="IPR015048">
    <property type="entry name" value="DUF1899"/>
</dbReference>
<protein>
    <recommendedName>
        <fullName evidence="4">Coronin</fullName>
    </recommendedName>
</protein>
<dbReference type="InterPro" id="IPR015943">
    <property type="entry name" value="WD40/YVTN_repeat-like_dom_sf"/>
</dbReference>
<dbReference type="EMBL" id="KE123507">
    <property type="protein sequence ID" value="EUT82008.1"/>
    <property type="molecule type" value="Genomic_DNA"/>
</dbReference>
<comment type="similarity">
    <text evidence="4">Belongs to the WD repeat coronin family.</text>
</comment>